<dbReference type="HAMAP" id="MF_00165">
    <property type="entry name" value="Thymidylate_kinase"/>
    <property type="match status" value="1"/>
</dbReference>
<feature type="domain" description="Thymidylate kinase-like" evidence="13">
    <location>
        <begin position="8"/>
        <end position="202"/>
    </location>
</feature>
<evidence type="ECO:0000256" key="11">
    <source>
        <dbReference type="ARBA" id="ARBA00057735"/>
    </source>
</evidence>
<dbReference type="SUPFAM" id="SSF52540">
    <property type="entry name" value="P-loop containing nucleoside triphosphate hydrolases"/>
    <property type="match status" value="1"/>
</dbReference>
<evidence type="ECO:0000256" key="6">
    <source>
        <dbReference type="ARBA" id="ARBA00022741"/>
    </source>
</evidence>
<organism evidence="14 15">
    <name type="scientific">Microvirga brassicacearum</name>
    <dbReference type="NCBI Taxonomy" id="2580413"/>
    <lineage>
        <taxon>Bacteria</taxon>
        <taxon>Pseudomonadati</taxon>
        <taxon>Pseudomonadota</taxon>
        <taxon>Alphaproteobacteria</taxon>
        <taxon>Hyphomicrobiales</taxon>
        <taxon>Methylobacteriaceae</taxon>
        <taxon>Microvirga</taxon>
    </lineage>
</organism>
<evidence type="ECO:0000256" key="5">
    <source>
        <dbReference type="ARBA" id="ARBA00022727"/>
    </source>
</evidence>
<evidence type="ECO:0000256" key="2">
    <source>
        <dbReference type="ARBA" id="ARBA00012980"/>
    </source>
</evidence>
<dbReference type="GO" id="GO:0004798">
    <property type="term" value="F:dTMP kinase activity"/>
    <property type="evidence" value="ECO:0007669"/>
    <property type="project" value="UniProtKB-UniRule"/>
</dbReference>
<feature type="binding site" evidence="12">
    <location>
        <begin position="10"/>
        <end position="17"/>
    </location>
    <ligand>
        <name>ATP</name>
        <dbReference type="ChEBI" id="CHEBI:30616"/>
    </ligand>
</feature>
<dbReference type="Proteomes" id="UP000325684">
    <property type="component" value="Unassembled WGS sequence"/>
</dbReference>
<dbReference type="EC" id="2.7.4.9" evidence="2 12"/>
<evidence type="ECO:0000313" key="15">
    <source>
        <dbReference type="Proteomes" id="UP000325684"/>
    </source>
</evidence>
<dbReference type="EMBL" id="VCMV01000024">
    <property type="protein sequence ID" value="KAB0266123.1"/>
    <property type="molecule type" value="Genomic_DNA"/>
</dbReference>
<comment type="function">
    <text evidence="11 12">Phosphorylation of dTMP to form dTDP in both de novo and salvage pathways of dTTP synthesis.</text>
</comment>
<evidence type="ECO:0000259" key="13">
    <source>
        <dbReference type="Pfam" id="PF02223"/>
    </source>
</evidence>
<comment type="catalytic activity">
    <reaction evidence="10 12">
        <text>dTMP + ATP = dTDP + ADP</text>
        <dbReference type="Rhea" id="RHEA:13517"/>
        <dbReference type="ChEBI" id="CHEBI:30616"/>
        <dbReference type="ChEBI" id="CHEBI:58369"/>
        <dbReference type="ChEBI" id="CHEBI:63528"/>
        <dbReference type="ChEBI" id="CHEBI:456216"/>
        <dbReference type="EC" id="2.7.4.9"/>
    </reaction>
</comment>
<dbReference type="PANTHER" id="PTHR10344:SF4">
    <property type="entry name" value="UMP-CMP KINASE 2, MITOCHONDRIAL"/>
    <property type="match status" value="1"/>
</dbReference>
<keyword evidence="15" id="KW-1185">Reference proteome</keyword>
<dbReference type="GO" id="GO:0005829">
    <property type="term" value="C:cytosol"/>
    <property type="evidence" value="ECO:0007669"/>
    <property type="project" value="TreeGrafter"/>
</dbReference>
<dbReference type="InterPro" id="IPR039430">
    <property type="entry name" value="Thymidylate_kin-like_dom"/>
</dbReference>
<evidence type="ECO:0000256" key="7">
    <source>
        <dbReference type="ARBA" id="ARBA00022777"/>
    </source>
</evidence>
<accession>A0A5N3P8R9</accession>
<evidence type="ECO:0000256" key="1">
    <source>
        <dbReference type="ARBA" id="ARBA00009776"/>
    </source>
</evidence>
<keyword evidence="8 12" id="KW-0067">ATP-binding</keyword>
<evidence type="ECO:0000256" key="3">
    <source>
        <dbReference type="ARBA" id="ARBA00017144"/>
    </source>
</evidence>
<gene>
    <name evidence="12" type="primary">tmk</name>
    <name evidence="14" type="ORF">FEZ63_15290</name>
</gene>
<evidence type="ECO:0000313" key="14">
    <source>
        <dbReference type="EMBL" id="KAB0266123.1"/>
    </source>
</evidence>
<protein>
    <recommendedName>
        <fullName evidence="3 12">Thymidylate kinase</fullName>
        <ecNumber evidence="2 12">2.7.4.9</ecNumber>
    </recommendedName>
    <alternativeName>
        <fullName evidence="9 12">dTMP kinase</fullName>
    </alternativeName>
</protein>
<evidence type="ECO:0000256" key="8">
    <source>
        <dbReference type="ARBA" id="ARBA00022840"/>
    </source>
</evidence>
<dbReference type="CDD" id="cd01672">
    <property type="entry name" value="TMPK"/>
    <property type="match status" value="1"/>
</dbReference>
<dbReference type="GO" id="GO:0006227">
    <property type="term" value="P:dUDP biosynthetic process"/>
    <property type="evidence" value="ECO:0007669"/>
    <property type="project" value="TreeGrafter"/>
</dbReference>
<dbReference type="Gene3D" id="3.40.50.300">
    <property type="entry name" value="P-loop containing nucleotide triphosphate hydrolases"/>
    <property type="match status" value="1"/>
</dbReference>
<dbReference type="GO" id="GO:0006233">
    <property type="term" value="P:dTDP biosynthetic process"/>
    <property type="evidence" value="ECO:0007669"/>
    <property type="project" value="InterPro"/>
</dbReference>
<evidence type="ECO:0000256" key="12">
    <source>
        <dbReference type="HAMAP-Rule" id="MF_00165"/>
    </source>
</evidence>
<evidence type="ECO:0000256" key="4">
    <source>
        <dbReference type="ARBA" id="ARBA00022679"/>
    </source>
</evidence>
<dbReference type="NCBIfam" id="TIGR00041">
    <property type="entry name" value="DTMP_kinase"/>
    <property type="match status" value="1"/>
</dbReference>
<reference evidence="14 15" key="1">
    <citation type="journal article" date="2019" name="Microorganisms">
        <title>Genome Insights into the Novel Species Microvirga brassicacearum, a Rapeseed Endophyte with Biotechnological Potential.</title>
        <authorList>
            <person name="Jimenez-Gomez A."/>
            <person name="Saati-Santamaria Z."/>
            <person name="Igual J.M."/>
            <person name="Rivas R."/>
            <person name="Mateos P.F."/>
            <person name="Garcia-Fraile P."/>
        </authorList>
    </citation>
    <scope>NUCLEOTIDE SEQUENCE [LARGE SCALE GENOMIC DNA]</scope>
    <source>
        <strain evidence="14 15">CDVBN77</strain>
    </source>
</reference>
<evidence type="ECO:0000256" key="10">
    <source>
        <dbReference type="ARBA" id="ARBA00048743"/>
    </source>
</evidence>
<dbReference type="GO" id="GO:0006235">
    <property type="term" value="P:dTTP biosynthetic process"/>
    <property type="evidence" value="ECO:0007669"/>
    <property type="project" value="UniProtKB-UniRule"/>
</dbReference>
<dbReference type="InterPro" id="IPR018094">
    <property type="entry name" value="Thymidylate_kinase"/>
</dbReference>
<keyword evidence="6 12" id="KW-0547">Nucleotide-binding</keyword>
<evidence type="ECO:0000256" key="9">
    <source>
        <dbReference type="ARBA" id="ARBA00029962"/>
    </source>
</evidence>
<keyword evidence="5 12" id="KW-0545">Nucleotide biosynthesis</keyword>
<proteinExistence type="inferred from homology"/>
<dbReference type="OrthoDB" id="9774907at2"/>
<keyword evidence="4 12" id="KW-0808">Transferase</keyword>
<dbReference type="InterPro" id="IPR018095">
    <property type="entry name" value="Thymidylate_kin_CS"/>
</dbReference>
<dbReference type="RefSeq" id="WP_150945984.1">
    <property type="nucleotide sequence ID" value="NZ_VCMV01000024.1"/>
</dbReference>
<dbReference type="PROSITE" id="PS01331">
    <property type="entry name" value="THYMIDYLATE_KINASE"/>
    <property type="match status" value="1"/>
</dbReference>
<comment type="caution">
    <text evidence="14">The sequence shown here is derived from an EMBL/GenBank/DDBJ whole genome shotgun (WGS) entry which is preliminary data.</text>
</comment>
<sequence>MAGRFITFEGGEGAGKSTQIARLRARLESLGKTVVATREPGGSPYAEEIRAFILGGKAKPLGAFAEALLFTAARIDHIDHMIAPALREGVHVLCDRFADSTRAYQGASGNVDASLINALERAALNGLKPDLTLILDLPPETGLLRAGARRETKGEGVDRFEEEDIAFHSKLRETFLAIARAEPERCLVIAADRTPDEVEAAIWDAVQTRLPKLVGAQVRATDGS</sequence>
<keyword evidence="7 12" id="KW-0418">Kinase</keyword>
<dbReference type="FunFam" id="3.40.50.300:FF:000225">
    <property type="entry name" value="Thymidylate kinase"/>
    <property type="match status" value="1"/>
</dbReference>
<dbReference type="InterPro" id="IPR027417">
    <property type="entry name" value="P-loop_NTPase"/>
</dbReference>
<comment type="similarity">
    <text evidence="1 12">Belongs to the thymidylate kinase family.</text>
</comment>
<dbReference type="GO" id="GO:0005524">
    <property type="term" value="F:ATP binding"/>
    <property type="evidence" value="ECO:0007669"/>
    <property type="project" value="UniProtKB-UniRule"/>
</dbReference>
<dbReference type="AlphaFoldDB" id="A0A5N3P8R9"/>
<name>A0A5N3P8R9_9HYPH</name>
<dbReference type="Pfam" id="PF02223">
    <property type="entry name" value="Thymidylate_kin"/>
    <property type="match status" value="1"/>
</dbReference>
<dbReference type="PANTHER" id="PTHR10344">
    <property type="entry name" value="THYMIDYLATE KINASE"/>
    <property type="match status" value="1"/>
</dbReference>